<reference evidence="3" key="1">
    <citation type="submission" date="2019-12" db="EMBL/GenBank/DDBJ databases">
        <authorList>
            <person name="Cremers G."/>
        </authorList>
    </citation>
    <scope>NUCLEOTIDE SEQUENCE</scope>
    <source>
        <strain evidence="3">Mbul1</strain>
    </source>
</reference>
<feature type="domain" description="Cell wall hydrolase SleB" evidence="2">
    <location>
        <begin position="67"/>
        <end position="164"/>
    </location>
</feature>
<gene>
    <name evidence="3" type="ORF">MBUL_00950</name>
</gene>
<dbReference type="Gene3D" id="1.10.10.2520">
    <property type="entry name" value="Cell wall hydrolase SleB, domain 1"/>
    <property type="match status" value="1"/>
</dbReference>
<dbReference type="AlphaFoldDB" id="A0A679J431"/>
<sequence length="294" mass="29984">MGYPRSATTGLYGVLLMTTMGLGACNSPTTTGSLGGPGLAAKPMAVSDEERDCLGRAMYFESNRSDSEGLLAVGTVVMNRLEAAAFPNGGICAVVGQPRQFATGVLTKPMAEKDLTKVADAADAILAGQRHPKVGRAMYFHTAGRTFHYNNMHYVAVAGGNAFYEKRKPGAVEQARPPAALAYAAAPTPAASEAAPAAPVQTVANPAPAGISSTPPVAVRPEVTGTQPASTAQVEPDRAVTVSHSAVSPGAHLKAASKPVARTRVAAHAKSPATLAALAPEAPPPPPVINLPRP</sequence>
<feature type="compositionally biased region" description="Pro residues" evidence="1">
    <location>
        <begin position="281"/>
        <end position="294"/>
    </location>
</feature>
<proteinExistence type="predicted"/>
<organism evidence="3">
    <name type="scientific">Methylobacterium bullatum</name>
    <dbReference type="NCBI Taxonomy" id="570505"/>
    <lineage>
        <taxon>Bacteria</taxon>
        <taxon>Pseudomonadati</taxon>
        <taxon>Pseudomonadota</taxon>
        <taxon>Alphaproteobacteria</taxon>
        <taxon>Hyphomicrobiales</taxon>
        <taxon>Methylobacteriaceae</taxon>
        <taxon>Methylobacterium</taxon>
    </lineage>
</organism>
<dbReference type="InterPro" id="IPR011105">
    <property type="entry name" value="Cell_wall_hydrolase_SleB"/>
</dbReference>
<name>A0A679J431_9HYPH</name>
<evidence type="ECO:0000256" key="1">
    <source>
        <dbReference type="SAM" id="MobiDB-lite"/>
    </source>
</evidence>
<evidence type="ECO:0000313" key="3">
    <source>
        <dbReference type="EMBL" id="CAA2100990.1"/>
    </source>
</evidence>
<feature type="region of interest" description="Disordered" evidence="1">
    <location>
        <begin position="267"/>
        <end position="294"/>
    </location>
</feature>
<dbReference type="InterPro" id="IPR042047">
    <property type="entry name" value="SleB_dom1"/>
</dbReference>
<dbReference type="PROSITE" id="PS51257">
    <property type="entry name" value="PROKAR_LIPOPROTEIN"/>
    <property type="match status" value="1"/>
</dbReference>
<evidence type="ECO:0000259" key="2">
    <source>
        <dbReference type="Pfam" id="PF07486"/>
    </source>
</evidence>
<accession>A0A679J431</accession>
<dbReference type="GO" id="GO:0016787">
    <property type="term" value="F:hydrolase activity"/>
    <property type="evidence" value="ECO:0007669"/>
    <property type="project" value="InterPro"/>
</dbReference>
<protein>
    <recommendedName>
        <fullName evidence="2">Cell wall hydrolase SleB domain-containing protein</fullName>
    </recommendedName>
</protein>
<dbReference type="EMBL" id="LR743504">
    <property type="protein sequence ID" value="CAA2100990.1"/>
    <property type="molecule type" value="Genomic_DNA"/>
</dbReference>
<dbReference type="Pfam" id="PF07486">
    <property type="entry name" value="Hydrolase_2"/>
    <property type="match status" value="1"/>
</dbReference>